<protein>
    <submittedName>
        <fullName evidence="1">Zinc finger C2H2 protein</fullName>
    </submittedName>
</protein>
<sequence length="309" mass="36370">MTRFFYISVQLSVEQREALEKRIVQKFKAKICHTLNDETTDLVTTEAKSNSKVNNQRPSLRIWNIKNLLAELKIKLRKRDSHSPEPLSGDSQAFINFKDQGLDEQHPIIIEETPSRLAVKQMFNSLNKKRRDVLVPNAYMTIEDLKTGQSSIKYFHPIIMESKSKPNNRVVKYNVPFINYDTKYNESPFQTFYEREKCAEEMRKKSEYLSSLDQSSSRQNTQNANTGTKKFPYCQVCERFYDCDIELHRSTDLHKRIAGEDKHYSEIDNFFRKMSQGEEIKIVLDDELTLGKRKRQVEDFKSNKKVEQT</sequence>
<organism evidence="1 2">
    <name type="scientific">Acrasis kona</name>
    <dbReference type="NCBI Taxonomy" id="1008807"/>
    <lineage>
        <taxon>Eukaryota</taxon>
        <taxon>Discoba</taxon>
        <taxon>Heterolobosea</taxon>
        <taxon>Tetramitia</taxon>
        <taxon>Eutetramitia</taxon>
        <taxon>Acrasidae</taxon>
        <taxon>Acrasis</taxon>
    </lineage>
</organism>
<comment type="caution">
    <text evidence="1">The sequence shown here is derived from an EMBL/GenBank/DDBJ whole genome shotgun (WGS) entry which is preliminary data.</text>
</comment>
<reference evidence="1 2" key="1">
    <citation type="submission" date="2024-03" db="EMBL/GenBank/DDBJ databases">
        <title>The Acrasis kona genome and developmental transcriptomes reveal deep origins of eukaryotic multicellular pathways.</title>
        <authorList>
            <person name="Sheikh S."/>
            <person name="Fu C.-J."/>
            <person name="Brown M.W."/>
            <person name="Baldauf S.L."/>
        </authorList>
    </citation>
    <scope>NUCLEOTIDE SEQUENCE [LARGE SCALE GENOMIC DNA]</scope>
    <source>
        <strain evidence="1 2">ATCC MYA-3509</strain>
    </source>
</reference>
<accession>A0AAW2YTF8</accession>
<dbReference type="Proteomes" id="UP001431209">
    <property type="component" value="Unassembled WGS sequence"/>
</dbReference>
<proteinExistence type="predicted"/>
<dbReference type="AlphaFoldDB" id="A0AAW2YTF8"/>
<evidence type="ECO:0000313" key="1">
    <source>
        <dbReference type="EMBL" id="KAL0480430.1"/>
    </source>
</evidence>
<dbReference type="EMBL" id="JAOPGA020000657">
    <property type="protein sequence ID" value="KAL0480430.1"/>
    <property type="molecule type" value="Genomic_DNA"/>
</dbReference>
<dbReference type="CDD" id="cd00027">
    <property type="entry name" value="BRCT"/>
    <property type="match status" value="1"/>
</dbReference>
<keyword evidence="2" id="KW-1185">Reference proteome</keyword>
<gene>
    <name evidence="1" type="ORF">AKO1_011058</name>
</gene>
<evidence type="ECO:0000313" key="2">
    <source>
        <dbReference type="Proteomes" id="UP001431209"/>
    </source>
</evidence>
<name>A0AAW2YTF8_9EUKA</name>